<organism evidence="2 3">
    <name type="scientific">Streptomyces finlayi</name>
    <dbReference type="NCBI Taxonomy" id="67296"/>
    <lineage>
        <taxon>Bacteria</taxon>
        <taxon>Bacillati</taxon>
        <taxon>Actinomycetota</taxon>
        <taxon>Actinomycetes</taxon>
        <taxon>Kitasatosporales</taxon>
        <taxon>Streptomycetaceae</taxon>
        <taxon>Streptomyces</taxon>
    </lineage>
</organism>
<dbReference type="Pfam" id="PF00535">
    <property type="entry name" value="Glycos_transf_2"/>
    <property type="match status" value="2"/>
</dbReference>
<reference evidence="2" key="2">
    <citation type="submission" date="2020-09" db="EMBL/GenBank/DDBJ databases">
        <authorList>
            <person name="Sun Q."/>
            <person name="Ohkuma M."/>
        </authorList>
    </citation>
    <scope>NUCLEOTIDE SEQUENCE</scope>
    <source>
        <strain evidence="2">JCM 4637</strain>
    </source>
</reference>
<dbReference type="Pfam" id="PF04464">
    <property type="entry name" value="Glyphos_transf"/>
    <property type="match status" value="1"/>
</dbReference>
<dbReference type="CDD" id="cd00761">
    <property type="entry name" value="Glyco_tranf_GTA_type"/>
    <property type="match status" value="2"/>
</dbReference>
<feature type="domain" description="Glycosyltransferase 2-like" evidence="1">
    <location>
        <begin position="558"/>
        <end position="718"/>
    </location>
</feature>
<dbReference type="Gene3D" id="3.90.550.10">
    <property type="entry name" value="Spore Coat Polysaccharide Biosynthesis Protein SpsA, Chain A"/>
    <property type="match status" value="2"/>
</dbReference>
<reference evidence="2" key="1">
    <citation type="journal article" date="2014" name="Int. J. Syst. Evol. Microbiol.">
        <title>Complete genome sequence of Corynebacterium casei LMG S-19264T (=DSM 44701T), isolated from a smear-ripened cheese.</title>
        <authorList>
            <consortium name="US DOE Joint Genome Institute (JGI-PGF)"/>
            <person name="Walter F."/>
            <person name="Albersmeier A."/>
            <person name="Kalinowski J."/>
            <person name="Ruckert C."/>
        </authorList>
    </citation>
    <scope>NUCLEOTIDE SEQUENCE</scope>
    <source>
        <strain evidence="2">JCM 4637</strain>
    </source>
</reference>
<dbReference type="InterPro" id="IPR001173">
    <property type="entry name" value="Glyco_trans_2-like"/>
</dbReference>
<dbReference type="InterPro" id="IPR029044">
    <property type="entry name" value="Nucleotide-diphossugar_trans"/>
</dbReference>
<gene>
    <name evidence="2" type="ORF">GCM10010334_18970</name>
</gene>
<dbReference type="InterPro" id="IPR007554">
    <property type="entry name" value="Glycerophosphate_synth"/>
</dbReference>
<dbReference type="GO" id="GO:0047355">
    <property type="term" value="F:CDP-glycerol glycerophosphotransferase activity"/>
    <property type="evidence" value="ECO:0007669"/>
    <property type="project" value="InterPro"/>
</dbReference>
<evidence type="ECO:0000259" key="1">
    <source>
        <dbReference type="Pfam" id="PF00535"/>
    </source>
</evidence>
<dbReference type="GO" id="GO:0016758">
    <property type="term" value="F:hexosyltransferase activity"/>
    <property type="evidence" value="ECO:0007669"/>
    <property type="project" value="UniProtKB-ARBA"/>
</dbReference>
<evidence type="ECO:0000313" key="2">
    <source>
        <dbReference type="EMBL" id="GHC87252.1"/>
    </source>
</evidence>
<proteinExistence type="predicted"/>
<dbReference type="EMBL" id="BMVC01000003">
    <property type="protein sequence ID" value="GHC87252.1"/>
    <property type="molecule type" value="Genomic_DNA"/>
</dbReference>
<dbReference type="SUPFAM" id="SSF53448">
    <property type="entry name" value="Nucleotide-diphospho-sugar transferases"/>
    <property type="match status" value="2"/>
</dbReference>
<comment type="caution">
    <text evidence="2">The sequence shown here is derived from an EMBL/GenBank/DDBJ whole genome shotgun (WGS) entry which is preliminary data.</text>
</comment>
<dbReference type="SUPFAM" id="SSF53756">
    <property type="entry name" value="UDP-Glycosyltransferase/glycogen phosphorylase"/>
    <property type="match status" value="1"/>
</dbReference>
<dbReference type="PANTHER" id="PTHR22916:SF3">
    <property type="entry name" value="UDP-GLCNAC:BETAGAL BETA-1,3-N-ACETYLGLUCOSAMINYLTRANSFERASE-LIKE PROTEIN 1"/>
    <property type="match status" value="1"/>
</dbReference>
<dbReference type="GO" id="GO:0016020">
    <property type="term" value="C:membrane"/>
    <property type="evidence" value="ECO:0007669"/>
    <property type="project" value="InterPro"/>
</dbReference>
<dbReference type="Proteomes" id="UP000638353">
    <property type="component" value="Unassembled WGS sequence"/>
</dbReference>
<accession>A0A919C972</accession>
<protein>
    <recommendedName>
        <fullName evidence="1">Glycosyltransferase 2-like domain-containing protein</fullName>
    </recommendedName>
</protein>
<dbReference type="RefSeq" id="WP_189823060.1">
    <property type="nucleotide sequence ID" value="NZ_BMVC01000003.1"/>
</dbReference>
<dbReference type="PANTHER" id="PTHR22916">
    <property type="entry name" value="GLYCOSYLTRANSFERASE"/>
    <property type="match status" value="1"/>
</dbReference>
<dbReference type="InterPro" id="IPR043148">
    <property type="entry name" value="TagF_C"/>
</dbReference>
<evidence type="ECO:0000313" key="3">
    <source>
        <dbReference type="Proteomes" id="UP000638353"/>
    </source>
</evidence>
<name>A0A919C972_9ACTN</name>
<dbReference type="Gene3D" id="3.40.50.12580">
    <property type="match status" value="1"/>
</dbReference>
<feature type="domain" description="Glycosyltransferase 2-like" evidence="1">
    <location>
        <begin position="13"/>
        <end position="139"/>
    </location>
</feature>
<sequence length="1498" mass="168650">MNPRNDGLNNLITVVIAAHNAAPTVGRALKSILHQTHEALDVVVVDDASTDSTLAVAQGFAAGDSRVRVLARPHNSGGCGAPRNDGVAAARGDYVMFVDADDELPHQACALLLEAASANGGDIIAGRVLRVNRDTGESKTWAPDVYVMDRNVSSLPAHPQLLNDPVAAGKLYRTAFLKQHGIKFPEGVFYEDTWFSTVAGCLADGITLTTGTVYRWMWEQEGTSITGRTGELRNIQDRVAVHRATDRFLLDHGHSALKARKDAKFLAHDLRLYMGALAEGDAAYRTGFAETVAPYLGGISDEAYDLCGPLDRVRAFFLLYGETEAALTTLDYAQRRSVLSSHLVQEDGRVYWSGDHLHLPAARRRLDVTELGLDKADMNRTPLFGRLLSWTLAGTELTFEGELVNRFGRISAGDRLSLRTAVRNRRTKEDDFAPARILSVDSRHIRFRSTVDLAEALGDATTGAVWNLGVRVDWNGQRCRSALLVRDTDLTPLRLTTGGVEVEGYRTVSGNLALRTADARSAGDFEISQRDPSAPWMWWQGRQAAPMGLPRETYDLAVVVPCYNVEQYLDDCLGSIAAQRDFDRVQVVLVDDGATDATPGMLDAFAARYANTTVLHQRNGGLGNARNNGLALVRAPFVTFLDSDDILGPDALSRMVHTARRDGSDVVIGDLVNFPARPYGPWKQYFGAGDRIIEDLSETPDLAFSGSACNKLFSTGLLRRLGLAFGEGVHFEDAWVTLPALLRARRVSILDTPVYYYRGRPDGSSIMDSLWSNPANYRDHLRLNLFLLDVAAAEAPEVRRVFQRYAVRTYKGFLGNMRNVMSRENVRQIFPDMHRHYRGIPDDVILEYATTPAQQLDHYALKSGNFELFWDPERVTGGVRPRVLIDNDGFYRSFGRRGDDCRVARIADPTVVVESITERDGSLLVEGSMSFPGMDLSDSMENRLEFVHQTRAAKVVVPLRQVHRRDIANARNGRDRCAGWYAEISPEEMARGGFQAGDFRLRVRHLNGKGQRNVVMKARLPLHRFKGPGRVGDHRYMVTIGNRDSLHFRLVDTTRRARVSQGLWRLRREVRILSKRAPGWRMRFAYWATRPLLRSRDIWLIGERSNTAQDNASHLFRWIRTNEKRRNAYYVIDGDSEHYGRIKKFGHVLKRGSFRHRMYLLHAKKVIGAYDSESYLIPPKYGKLLYLHRFGELIDYQRIFLQHGVTYNDVSVGAARQLTSYDMIVTSGRQETQYMAQELAYADRAQPTGFPRFDALVREPRQRPRILLMPTWRQWLVTASYKKSGAPSKTVFTQSEYFSFYRSLLTHPRLVAELEKHGVDLEFFPHYEILPYLHHFRIDSPSVKVADPGARDLQQAMKECSLMVTDYSSVFFDVAYMGIPLVHVPFDEEDFYGRHYRRGYFDLARDGFGPVARTVEAAVDEIIASIERGFTVESPYQERVQDFFVHRDQNNCARTYRAIEQLVSRAPEPVGVVPPPLSLVRAEEAMSAPLSIAWPDAA</sequence>